<dbReference type="InterPro" id="IPR011992">
    <property type="entry name" value="EF-hand-dom_pair"/>
</dbReference>
<name>A0A7X1FSC6_9SPHN</name>
<dbReference type="PANTHER" id="PTHR10827:SF98">
    <property type="entry name" value="45 KDA CALCIUM-BINDING PROTEIN"/>
    <property type="match status" value="1"/>
</dbReference>
<dbReference type="Proteomes" id="UP000566813">
    <property type="component" value="Unassembled WGS sequence"/>
</dbReference>
<sequence>MPRLSLILSLLLLGSAVPALAQMGGGDGGMGGMGGGGMGGGGRQGGRGEGRGEGGGMGGARGPEAPKPIKRERFDKIVAAMFREADTNRDGLVTIAELNALIEGRRDAAIRARFARVDGNRDGVISQDEFAAWQKQMGSAALQEGSATGNRGEIIPDSIMPDPGDKAEDAMLAALIAPLNATVIAQANTNYDAGLSLDELIAFEGKRFVAADTNGDGWLTMDELRPRRQGGGQGSGPAGGGAPGPAGMGRGMPPG</sequence>
<protein>
    <submittedName>
        <fullName evidence="6">EF-hand domain-containing protein</fullName>
    </submittedName>
</protein>
<reference evidence="6 7" key="1">
    <citation type="submission" date="2020-08" db="EMBL/GenBank/DDBJ databases">
        <title>The genome sequence of type strain Novosphingobium flavum NBRC 111647.</title>
        <authorList>
            <person name="Liu Y."/>
        </authorList>
    </citation>
    <scope>NUCLEOTIDE SEQUENCE [LARGE SCALE GENOMIC DNA]</scope>
    <source>
        <strain evidence="6 7">NBRC 111647</strain>
    </source>
</reference>
<dbReference type="AlphaFoldDB" id="A0A7X1FSC6"/>
<evidence type="ECO:0000256" key="3">
    <source>
        <dbReference type="SAM" id="MobiDB-lite"/>
    </source>
</evidence>
<dbReference type="Gene3D" id="1.10.238.10">
    <property type="entry name" value="EF-hand"/>
    <property type="match status" value="2"/>
</dbReference>
<evidence type="ECO:0000256" key="1">
    <source>
        <dbReference type="ARBA" id="ARBA00022723"/>
    </source>
</evidence>
<proteinExistence type="predicted"/>
<evidence type="ECO:0000256" key="2">
    <source>
        <dbReference type="ARBA" id="ARBA00022737"/>
    </source>
</evidence>
<evidence type="ECO:0000259" key="5">
    <source>
        <dbReference type="PROSITE" id="PS50222"/>
    </source>
</evidence>
<organism evidence="6 7">
    <name type="scientific">Novosphingobium flavum</name>
    <dbReference type="NCBI Taxonomy" id="1778672"/>
    <lineage>
        <taxon>Bacteria</taxon>
        <taxon>Pseudomonadati</taxon>
        <taxon>Pseudomonadota</taxon>
        <taxon>Alphaproteobacteria</taxon>
        <taxon>Sphingomonadales</taxon>
        <taxon>Sphingomonadaceae</taxon>
        <taxon>Novosphingobium</taxon>
    </lineage>
</organism>
<feature type="region of interest" description="Disordered" evidence="3">
    <location>
        <begin position="219"/>
        <end position="255"/>
    </location>
</feature>
<feature type="domain" description="EF-hand" evidence="5">
    <location>
        <begin position="105"/>
        <end position="140"/>
    </location>
</feature>
<dbReference type="Pfam" id="PF13499">
    <property type="entry name" value="EF-hand_7"/>
    <property type="match status" value="1"/>
</dbReference>
<dbReference type="InterPro" id="IPR002048">
    <property type="entry name" value="EF_hand_dom"/>
</dbReference>
<feature type="chain" id="PRO_5031296258" evidence="4">
    <location>
        <begin position="22"/>
        <end position="255"/>
    </location>
</feature>
<dbReference type="PROSITE" id="PS00018">
    <property type="entry name" value="EF_HAND_1"/>
    <property type="match status" value="2"/>
</dbReference>
<dbReference type="SMART" id="SM00054">
    <property type="entry name" value="EFh"/>
    <property type="match status" value="2"/>
</dbReference>
<evidence type="ECO:0000313" key="7">
    <source>
        <dbReference type="Proteomes" id="UP000566813"/>
    </source>
</evidence>
<keyword evidence="4" id="KW-0732">Signal</keyword>
<dbReference type="EMBL" id="JACLAW010000007">
    <property type="protein sequence ID" value="MBC2666070.1"/>
    <property type="molecule type" value="Genomic_DNA"/>
</dbReference>
<dbReference type="GO" id="GO:0005509">
    <property type="term" value="F:calcium ion binding"/>
    <property type="evidence" value="ECO:0007669"/>
    <property type="project" value="InterPro"/>
</dbReference>
<keyword evidence="7" id="KW-1185">Reference proteome</keyword>
<comment type="caution">
    <text evidence="6">The sequence shown here is derived from an EMBL/GenBank/DDBJ whole genome shotgun (WGS) entry which is preliminary data.</text>
</comment>
<dbReference type="InterPro" id="IPR018247">
    <property type="entry name" value="EF_Hand_1_Ca_BS"/>
</dbReference>
<feature type="compositionally biased region" description="Gly residues" evidence="3">
    <location>
        <begin position="229"/>
        <end position="255"/>
    </location>
</feature>
<dbReference type="Pfam" id="PF13202">
    <property type="entry name" value="EF-hand_5"/>
    <property type="match status" value="1"/>
</dbReference>
<feature type="signal peptide" evidence="4">
    <location>
        <begin position="1"/>
        <end position="21"/>
    </location>
</feature>
<dbReference type="PANTHER" id="PTHR10827">
    <property type="entry name" value="RETICULOCALBIN"/>
    <property type="match status" value="1"/>
</dbReference>
<gene>
    <name evidence="6" type="ORF">H7F51_11135</name>
</gene>
<feature type="compositionally biased region" description="Gly residues" evidence="3">
    <location>
        <begin position="31"/>
        <end position="45"/>
    </location>
</feature>
<evidence type="ECO:0000313" key="6">
    <source>
        <dbReference type="EMBL" id="MBC2666070.1"/>
    </source>
</evidence>
<accession>A0A7X1FSC6</accession>
<keyword evidence="1" id="KW-0479">Metal-binding</keyword>
<feature type="region of interest" description="Disordered" evidence="3">
    <location>
        <begin position="31"/>
        <end position="69"/>
    </location>
</feature>
<dbReference type="PROSITE" id="PS50222">
    <property type="entry name" value="EF_HAND_2"/>
    <property type="match status" value="1"/>
</dbReference>
<keyword evidence="2" id="KW-0677">Repeat</keyword>
<dbReference type="SUPFAM" id="SSF47473">
    <property type="entry name" value="EF-hand"/>
    <property type="match status" value="1"/>
</dbReference>
<evidence type="ECO:0000256" key="4">
    <source>
        <dbReference type="SAM" id="SignalP"/>
    </source>
</evidence>